<keyword evidence="4 9" id="KW-0812">Transmembrane</keyword>
<keyword evidence="3" id="KW-0813">Transport</keyword>
<dbReference type="Pfam" id="PF00474">
    <property type="entry name" value="SSF"/>
    <property type="match status" value="2"/>
</dbReference>
<protein>
    <submittedName>
        <fullName evidence="10">Cation acetate symporter</fullName>
    </submittedName>
</protein>
<feature type="transmembrane region" description="Helical" evidence="9">
    <location>
        <begin position="182"/>
        <end position="205"/>
    </location>
</feature>
<comment type="caution">
    <text evidence="10">The sequence shown here is derived from an EMBL/GenBank/DDBJ whole genome shotgun (WGS) entry which is preliminary data.</text>
</comment>
<feature type="transmembrane region" description="Helical" evidence="9">
    <location>
        <begin position="248"/>
        <end position="270"/>
    </location>
</feature>
<feature type="transmembrane region" description="Helical" evidence="9">
    <location>
        <begin position="450"/>
        <end position="471"/>
    </location>
</feature>
<dbReference type="AlphaFoldDB" id="A0AA41W7N1"/>
<dbReference type="EMBL" id="JAMQGP010000004">
    <property type="protein sequence ID" value="MCM2680061.1"/>
    <property type="molecule type" value="Genomic_DNA"/>
</dbReference>
<evidence type="ECO:0000256" key="3">
    <source>
        <dbReference type="ARBA" id="ARBA00022448"/>
    </source>
</evidence>
<evidence type="ECO:0000256" key="5">
    <source>
        <dbReference type="ARBA" id="ARBA00022847"/>
    </source>
</evidence>
<organism evidence="10 11">
    <name type="scientific">Echinimonas agarilytica</name>
    <dbReference type="NCBI Taxonomy" id="1215918"/>
    <lineage>
        <taxon>Bacteria</taxon>
        <taxon>Pseudomonadati</taxon>
        <taxon>Pseudomonadota</taxon>
        <taxon>Gammaproteobacteria</taxon>
        <taxon>Alteromonadales</taxon>
        <taxon>Echinimonadaceae</taxon>
        <taxon>Echinimonas</taxon>
    </lineage>
</organism>
<feature type="transmembrane region" description="Helical" evidence="9">
    <location>
        <begin position="153"/>
        <end position="170"/>
    </location>
</feature>
<keyword evidence="11" id="KW-1185">Reference proteome</keyword>
<keyword evidence="5" id="KW-0769">Symport</keyword>
<reference evidence="10 11" key="1">
    <citation type="journal article" date="2013" name="Antonie Van Leeuwenhoek">
        <title>Echinimonas agarilytica gen. nov., sp. nov., a new gammaproteobacterium isolated from the sea urchin Strongylocentrotus intermedius.</title>
        <authorList>
            <person name="Nedashkovskaya O.I."/>
            <person name="Stenkova A.M."/>
            <person name="Zhukova N.V."/>
            <person name="Van Trappen S."/>
            <person name="Lee J.S."/>
            <person name="Kim S.B."/>
        </authorList>
    </citation>
    <scope>NUCLEOTIDE SEQUENCE [LARGE SCALE GENOMIC DNA]</scope>
    <source>
        <strain evidence="10 11">KMM 6351</strain>
    </source>
</reference>
<feature type="transmembrane region" description="Helical" evidence="9">
    <location>
        <begin position="115"/>
        <end position="133"/>
    </location>
</feature>
<dbReference type="RefSeq" id="WP_251261487.1">
    <property type="nucleotide sequence ID" value="NZ_JAMQGP010000004.1"/>
</dbReference>
<feature type="transmembrane region" description="Helical" evidence="9">
    <location>
        <begin position="427"/>
        <end position="444"/>
    </location>
</feature>
<dbReference type="Proteomes" id="UP001165393">
    <property type="component" value="Unassembled WGS sequence"/>
</dbReference>
<dbReference type="GO" id="GO:0015293">
    <property type="term" value="F:symporter activity"/>
    <property type="evidence" value="ECO:0007669"/>
    <property type="project" value="UniProtKB-KW"/>
</dbReference>
<dbReference type="InterPro" id="IPR050277">
    <property type="entry name" value="Sodium:Solute_Symporter"/>
</dbReference>
<evidence type="ECO:0000256" key="4">
    <source>
        <dbReference type="ARBA" id="ARBA00022692"/>
    </source>
</evidence>
<dbReference type="Gene3D" id="1.20.1730.10">
    <property type="entry name" value="Sodium/glucose cotransporter"/>
    <property type="match status" value="1"/>
</dbReference>
<dbReference type="PANTHER" id="PTHR48086">
    <property type="entry name" value="SODIUM/PROLINE SYMPORTER-RELATED"/>
    <property type="match status" value="1"/>
</dbReference>
<evidence type="ECO:0000256" key="6">
    <source>
        <dbReference type="ARBA" id="ARBA00022989"/>
    </source>
</evidence>
<dbReference type="PROSITE" id="PS50283">
    <property type="entry name" value="NA_SOLUT_SYMP_3"/>
    <property type="match status" value="1"/>
</dbReference>
<comment type="similarity">
    <text evidence="2 8">Belongs to the sodium:solute symporter (SSF) (TC 2.A.21) family.</text>
</comment>
<evidence type="ECO:0000256" key="9">
    <source>
        <dbReference type="SAM" id="Phobius"/>
    </source>
</evidence>
<gene>
    <name evidence="10" type="ORF">NAF29_10330</name>
</gene>
<evidence type="ECO:0000256" key="1">
    <source>
        <dbReference type="ARBA" id="ARBA00004141"/>
    </source>
</evidence>
<feature type="transmembrane region" description="Helical" evidence="9">
    <location>
        <begin position="378"/>
        <end position="406"/>
    </location>
</feature>
<dbReference type="CDD" id="cd11480">
    <property type="entry name" value="SLC5sbd_u4"/>
    <property type="match status" value="1"/>
</dbReference>
<keyword evidence="6 9" id="KW-1133">Transmembrane helix</keyword>
<feature type="transmembrane region" description="Helical" evidence="9">
    <location>
        <begin position="6"/>
        <end position="25"/>
    </location>
</feature>
<name>A0AA41W7N1_9GAMM</name>
<keyword evidence="7 9" id="KW-0472">Membrane</keyword>
<evidence type="ECO:0000313" key="11">
    <source>
        <dbReference type="Proteomes" id="UP001165393"/>
    </source>
</evidence>
<feature type="transmembrane region" description="Helical" evidence="9">
    <location>
        <begin position="77"/>
        <end position="95"/>
    </location>
</feature>
<evidence type="ECO:0000256" key="7">
    <source>
        <dbReference type="ARBA" id="ARBA00023136"/>
    </source>
</evidence>
<dbReference type="InterPro" id="IPR001734">
    <property type="entry name" value="Na/solute_symporter"/>
</dbReference>
<proteinExistence type="inferred from homology"/>
<accession>A0AA41W7N1</accession>
<feature type="transmembrane region" description="Helical" evidence="9">
    <location>
        <begin position="282"/>
        <end position="303"/>
    </location>
</feature>
<comment type="subcellular location">
    <subcellularLocation>
        <location evidence="1">Membrane</location>
        <topology evidence="1">Multi-pass membrane protein</topology>
    </subcellularLocation>
</comment>
<dbReference type="NCBIfam" id="TIGR03648">
    <property type="entry name" value="Na_symport_lg"/>
    <property type="match status" value="1"/>
</dbReference>
<sequence length="568" mass="61144">MDVRTLTFLLVGLSFALYIGIAIWARAGSTKEFYVAGGGVHPVANGMATAADWMSAASFISMAGLISFMGYDGGVYLMGWTGGYVLLALCLAPYLRKFGKFTVPDFVGDRYYSQAARTVAVFCAIFVSFTYVAGQMRGVGVVFSRFLEVDIEWGVVIGMAVVFFYAVLGGMKGITYTQVAQFCVLIFAYLVPAIFISIMMTGAVLPQVGLGSELVSEPGIHLMDKLDGLSTELGFSAYTDGSKSTIDVFFITAALMVGTAGLPHVIVRFFTVPKVRDARISAGWALAFIAILYTTAPALAAFARVNMIDTINGNNMQGTQYEKAPTWIKNWEETGLIAWDDKNHDGRMFYSGDERNEMHIDRDIIVLANPEIAELPNWVIALVAAGGVAAALSTAAGLLLVISTAISHDLLKRNFMPNISDKQELRAARIAAAAAILVAGYFGINPPGFVAQVVAFAFGLAASSFFPAIILGIFSKTMNKEGAIAGMLSGITFTSIYIIYFKFINPAANIPENWWFSISPEGIGTLGMLLNFAVSLSVSKFTQPVPQDVQDMVESIRFPKGAGEAQDH</sequence>
<evidence type="ECO:0000256" key="2">
    <source>
        <dbReference type="ARBA" id="ARBA00006434"/>
    </source>
</evidence>
<dbReference type="PANTHER" id="PTHR48086:SF5">
    <property type="entry name" value="NA(+):SOLUTE SYMPORTER (SSF FAMILY)"/>
    <property type="match status" value="1"/>
</dbReference>
<feature type="transmembrane region" description="Helical" evidence="9">
    <location>
        <begin position="513"/>
        <end position="534"/>
    </location>
</feature>
<evidence type="ECO:0000256" key="8">
    <source>
        <dbReference type="RuleBase" id="RU362091"/>
    </source>
</evidence>
<dbReference type="InterPro" id="IPR019899">
    <property type="entry name" value="Na/solute_symporter_VC_2705"/>
</dbReference>
<feature type="transmembrane region" description="Helical" evidence="9">
    <location>
        <begin position="483"/>
        <end position="501"/>
    </location>
</feature>
<dbReference type="GO" id="GO:0005886">
    <property type="term" value="C:plasma membrane"/>
    <property type="evidence" value="ECO:0007669"/>
    <property type="project" value="TreeGrafter"/>
</dbReference>
<dbReference type="InterPro" id="IPR038377">
    <property type="entry name" value="Na/Glc_symporter_sf"/>
</dbReference>
<evidence type="ECO:0000313" key="10">
    <source>
        <dbReference type="EMBL" id="MCM2680061.1"/>
    </source>
</evidence>